<dbReference type="EC" id="2.7.1.6" evidence="10"/>
<dbReference type="Pfam" id="PF10509">
    <property type="entry name" value="GalKase_gal_bdg"/>
    <property type="match status" value="1"/>
</dbReference>
<reference evidence="14" key="2">
    <citation type="submission" date="2023-01" db="EMBL/GenBank/DDBJ databases">
        <title>Draft genome sequence of Portibacter lacus strain NBRC 108769.</title>
        <authorList>
            <person name="Sun Q."/>
            <person name="Mori K."/>
        </authorList>
    </citation>
    <scope>NUCLEOTIDE SEQUENCE</scope>
    <source>
        <strain evidence="14">NBRC 108769</strain>
    </source>
</reference>
<evidence type="ECO:0000256" key="3">
    <source>
        <dbReference type="ARBA" id="ARBA00022723"/>
    </source>
</evidence>
<dbReference type="GO" id="GO:0005524">
    <property type="term" value="F:ATP binding"/>
    <property type="evidence" value="ECO:0007669"/>
    <property type="project" value="UniProtKB-UniRule"/>
</dbReference>
<comment type="caution">
    <text evidence="14">The sequence shown here is derived from an EMBL/GenBank/DDBJ whole genome shotgun (WGS) entry which is preliminary data.</text>
</comment>
<dbReference type="GO" id="GO:0006012">
    <property type="term" value="P:galactose metabolic process"/>
    <property type="evidence" value="ECO:0007669"/>
    <property type="project" value="UniProtKB-UniRule"/>
</dbReference>
<dbReference type="Proteomes" id="UP001156666">
    <property type="component" value="Unassembled WGS sequence"/>
</dbReference>
<feature type="domain" description="Galactokinase N-terminal" evidence="13">
    <location>
        <begin position="9"/>
        <end position="55"/>
    </location>
</feature>
<evidence type="ECO:0000313" key="15">
    <source>
        <dbReference type="Proteomes" id="UP001156666"/>
    </source>
</evidence>
<reference evidence="14" key="1">
    <citation type="journal article" date="2014" name="Int. J. Syst. Evol. Microbiol.">
        <title>Complete genome sequence of Corynebacterium casei LMG S-19264T (=DSM 44701T), isolated from a smear-ripened cheese.</title>
        <authorList>
            <consortium name="US DOE Joint Genome Institute (JGI-PGF)"/>
            <person name="Walter F."/>
            <person name="Albersmeier A."/>
            <person name="Kalinowski J."/>
            <person name="Ruckert C."/>
        </authorList>
    </citation>
    <scope>NUCLEOTIDE SEQUENCE</scope>
    <source>
        <strain evidence="14">NBRC 108769</strain>
    </source>
</reference>
<keyword evidence="3" id="KW-0479">Metal-binding</keyword>
<evidence type="ECO:0000256" key="9">
    <source>
        <dbReference type="ARBA" id="ARBA00023277"/>
    </source>
</evidence>
<evidence type="ECO:0000256" key="5">
    <source>
        <dbReference type="ARBA" id="ARBA00022777"/>
    </source>
</evidence>
<dbReference type="SUPFAM" id="SSF55060">
    <property type="entry name" value="GHMP Kinase, C-terminal domain"/>
    <property type="match status" value="1"/>
</dbReference>
<keyword evidence="15" id="KW-1185">Reference proteome</keyword>
<dbReference type="Gene3D" id="3.30.230.10">
    <property type="match status" value="1"/>
</dbReference>
<dbReference type="Gene3D" id="3.30.70.890">
    <property type="entry name" value="GHMP kinase, C-terminal domain"/>
    <property type="match status" value="1"/>
</dbReference>
<dbReference type="InterPro" id="IPR019539">
    <property type="entry name" value="GalKase_N"/>
</dbReference>
<accession>A0AA37WGB6</accession>
<dbReference type="InterPro" id="IPR019741">
    <property type="entry name" value="Galactokinase_CS"/>
</dbReference>
<feature type="domain" description="GHMP kinase N-terminal" evidence="11">
    <location>
        <begin position="90"/>
        <end position="174"/>
    </location>
</feature>
<dbReference type="RefSeq" id="WP_235295436.1">
    <property type="nucleotide sequence ID" value="NZ_BSOH01000032.1"/>
</dbReference>
<evidence type="ECO:0000259" key="12">
    <source>
        <dbReference type="Pfam" id="PF08544"/>
    </source>
</evidence>
<keyword evidence="5" id="KW-0418">Kinase</keyword>
<dbReference type="NCBIfam" id="TIGR00131">
    <property type="entry name" value="gal_kin"/>
    <property type="match status" value="1"/>
</dbReference>
<proteinExistence type="inferred from homology"/>
<evidence type="ECO:0000256" key="1">
    <source>
        <dbReference type="ARBA" id="ARBA00006566"/>
    </source>
</evidence>
<keyword evidence="8" id="KW-0299">Galactose metabolism</keyword>
<dbReference type="PRINTS" id="PR00473">
    <property type="entry name" value="GALCTOKINASE"/>
</dbReference>
<dbReference type="AlphaFoldDB" id="A0AA37WGB6"/>
<feature type="domain" description="GHMP kinase C-terminal" evidence="12">
    <location>
        <begin position="277"/>
        <end position="346"/>
    </location>
</feature>
<dbReference type="PROSITE" id="PS00106">
    <property type="entry name" value="GALACTOKINASE"/>
    <property type="match status" value="1"/>
</dbReference>
<dbReference type="InterPro" id="IPR000705">
    <property type="entry name" value="Galactokinase"/>
</dbReference>
<keyword evidence="4" id="KW-0547">Nucleotide-binding</keyword>
<dbReference type="FunFam" id="3.30.70.890:FF:000001">
    <property type="entry name" value="Galactokinase"/>
    <property type="match status" value="1"/>
</dbReference>
<dbReference type="InterPro" id="IPR014721">
    <property type="entry name" value="Ribsml_uS5_D2-typ_fold_subgr"/>
</dbReference>
<keyword evidence="9" id="KW-0119">Carbohydrate metabolism</keyword>
<keyword evidence="2" id="KW-0808">Transferase</keyword>
<dbReference type="InterPro" id="IPR013750">
    <property type="entry name" value="GHMP_kinase_C_dom"/>
</dbReference>
<evidence type="ECO:0000259" key="13">
    <source>
        <dbReference type="Pfam" id="PF10509"/>
    </source>
</evidence>
<protein>
    <recommendedName>
        <fullName evidence="10">Galactokinase</fullName>
        <ecNumber evidence="10">2.7.1.6</ecNumber>
    </recommendedName>
</protein>
<dbReference type="InterPro" id="IPR006206">
    <property type="entry name" value="Mevalonate/galactokinase"/>
</dbReference>
<evidence type="ECO:0000256" key="8">
    <source>
        <dbReference type="ARBA" id="ARBA00023144"/>
    </source>
</evidence>
<sequence length="379" mass="42996">MNLEELESKFIAVFNQEPSIFRAPGRVNIIGEHTDYNQGLVLPFPIKQAIYFAATKRSDREIHIHALDIQKDTIINLDDVKLLEPWTRFFVGVLNVLAEDKFSFGGFNIMINGDIPFGAGISSSSALTCGFLYTIKSLYNLNYTKRDIVFLASRAENGTGVNGGKMDQFSICMGEENKAILLDCKDYSYTLIENNTQNASWFLFNSNVEHNLAETEYNDRRADCDEALQIINQKNPEITSLRDLDTESVNLYIDLISKKQFDRITHYVDENKRVLQMVKDLESNNLENAGILLYESHQSLAELYEVSCEELDFIVAKLKEEDYCYGARMMGGGFGGSVIALLKDTENDFKDLKKSYFDSFGLEMDIIPVVSKNGIEKIK</sequence>
<evidence type="ECO:0000259" key="11">
    <source>
        <dbReference type="Pfam" id="PF00288"/>
    </source>
</evidence>
<dbReference type="Pfam" id="PF00288">
    <property type="entry name" value="GHMP_kinases_N"/>
    <property type="match status" value="1"/>
</dbReference>
<dbReference type="GO" id="GO:0004335">
    <property type="term" value="F:galactokinase activity"/>
    <property type="evidence" value="ECO:0007669"/>
    <property type="project" value="UniProtKB-UniRule"/>
</dbReference>
<evidence type="ECO:0000256" key="7">
    <source>
        <dbReference type="ARBA" id="ARBA00022842"/>
    </source>
</evidence>
<dbReference type="SUPFAM" id="SSF54211">
    <property type="entry name" value="Ribosomal protein S5 domain 2-like"/>
    <property type="match status" value="1"/>
</dbReference>
<dbReference type="GO" id="GO:0046872">
    <property type="term" value="F:metal ion binding"/>
    <property type="evidence" value="ECO:0007669"/>
    <property type="project" value="UniProtKB-KW"/>
</dbReference>
<keyword evidence="6" id="KW-0067">ATP-binding</keyword>
<dbReference type="InterPro" id="IPR036554">
    <property type="entry name" value="GHMP_kinase_C_sf"/>
</dbReference>
<comment type="similarity">
    <text evidence="1">Belongs to the GHMP kinase family. GalK subfamily.</text>
</comment>
<evidence type="ECO:0000256" key="10">
    <source>
        <dbReference type="NCBIfam" id="TIGR00131"/>
    </source>
</evidence>
<evidence type="ECO:0000256" key="6">
    <source>
        <dbReference type="ARBA" id="ARBA00022840"/>
    </source>
</evidence>
<dbReference type="GO" id="GO:0005829">
    <property type="term" value="C:cytosol"/>
    <property type="evidence" value="ECO:0007669"/>
    <property type="project" value="TreeGrafter"/>
</dbReference>
<dbReference type="PIRSF" id="PIRSF000530">
    <property type="entry name" value="Galactokinase"/>
    <property type="match status" value="1"/>
</dbReference>
<dbReference type="PANTHER" id="PTHR10457">
    <property type="entry name" value="MEVALONATE KINASE/GALACTOKINASE"/>
    <property type="match status" value="1"/>
</dbReference>
<dbReference type="PRINTS" id="PR00959">
    <property type="entry name" value="MEVGALKINASE"/>
</dbReference>
<dbReference type="EMBL" id="BSOH01000032">
    <property type="protein sequence ID" value="GLR19708.1"/>
    <property type="molecule type" value="Genomic_DNA"/>
</dbReference>
<evidence type="ECO:0000256" key="4">
    <source>
        <dbReference type="ARBA" id="ARBA00022741"/>
    </source>
</evidence>
<dbReference type="Pfam" id="PF08544">
    <property type="entry name" value="GHMP_kinases_C"/>
    <property type="match status" value="1"/>
</dbReference>
<name>A0AA37WGB6_9BACT</name>
<dbReference type="InterPro" id="IPR020568">
    <property type="entry name" value="Ribosomal_Su5_D2-typ_SF"/>
</dbReference>
<evidence type="ECO:0000313" key="14">
    <source>
        <dbReference type="EMBL" id="GLR19708.1"/>
    </source>
</evidence>
<dbReference type="PANTHER" id="PTHR10457:SF7">
    <property type="entry name" value="GALACTOKINASE-RELATED"/>
    <property type="match status" value="1"/>
</dbReference>
<gene>
    <name evidence="14" type="ORF">GCM10007940_43240</name>
</gene>
<dbReference type="InterPro" id="IPR006204">
    <property type="entry name" value="GHMP_kinase_N_dom"/>
</dbReference>
<keyword evidence="7" id="KW-0460">Magnesium</keyword>
<evidence type="ECO:0000256" key="2">
    <source>
        <dbReference type="ARBA" id="ARBA00022679"/>
    </source>
</evidence>
<organism evidence="14 15">
    <name type="scientific">Portibacter lacus</name>
    <dbReference type="NCBI Taxonomy" id="1099794"/>
    <lineage>
        <taxon>Bacteria</taxon>
        <taxon>Pseudomonadati</taxon>
        <taxon>Bacteroidota</taxon>
        <taxon>Saprospiria</taxon>
        <taxon>Saprospirales</taxon>
        <taxon>Haliscomenobacteraceae</taxon>
        <taxon>Portibacter</taxon>
    </lineage>
</organism>